<name>A0A1H7XS72_9STRE</name>
<protein>
    <submittedName>
        <fullName evidence="3">Phage replication protein, DnaD domain</fullName>
    </submittedName>
</protein>
<dbReference type="EMBL" id="FOBM01000018">
    <property type="protein sequence ID" value="SEM35998.1"/>
    <property type="molecule type" value="Genomic_DNA"/>
</dbReference>
<dbReference type="AlphaFoldDB" id="A0A1H7XS72"/>
<dbReference type="PANTHER" id="PTHR37293:SF6">
    <property type="entry name" value="DNA REPLICATION PROTEIN DNAD"/>
    <property type="match status" value="1"/>
</dbReference>
<feature type="domain" description="DnaB/C C-terminal" evidence="2">
    <location>
        <begin position="7"/>
        <end position="79"/>
    </location>
</feature>
<reference evidence="3 4" key="1">
    <citation type="submission" date="2016-10" db="EMBL/GenBank/DDBJ databases">
        <authorList>
            <person name="de Groot N.N."/>
        </authorList>
    </citation>
    <scope>NUCLEOTIDE SEQUENCE [LARGE SCALE GENOMIC DNA]</scope>
    <source>
        <strain evidence="3 4">VTM1R29</strain>
    </source>
</reference>
<comment type="similarity">
    <text evidence="1">Belongs to the DnaB/DnaD family.</text>
</comment>
<dbReference type="PANTHER" id="PTHR37293">
    <property type="entry name" value="PHAGE REPLICATION PROTEIN-RELATED"/>
    <property type="match status" value="1"/>
</dbReference>
<evidence type="ECO:0000256" key="1">
    <source>
        <dbReference type="ARBA" id="ARBA00093462"/>
    </source>
</evidence>
<dbReference type="Gene3D" id="1.10.10.630">
    <property type="entry name" value="DnaD domain-like"/>
    <property type="match status" value="1"/>
</dbReference>
<organism evidence="3 4">
    <name type="scientific">Streptococcus gallolyticus</name>
    <dbReference type="NCBI Taxonomy" id="315405"/>
    <lineage>
        <taxon>Bacteria</taxon>
        <taxon>Bacillati</taxon>
        <taxon>Bacillota</taxon>
        <taxon>Bacilli</taxon>
        <taxon>Lactobacillales</taxon>
        <taxon>Streptococcaceae</taxon>
        <taxon>Streptococcus</taxon>
    </lineage>
</organism>
<dbReference type="NCBIfam" id="TIGR01446">
    <property type="entry name" value="DnaD_dom"/>
    <property type="match status" value="1"/>
</dbReference>
<sequence>MSKKELFEIFQQCFGRLLTPFEIEDINKWIDEDDMPVEVVKAALKEAVANNKISWNYVNKILIDWHKAGDNTLEKVEKRLSDFEARKKKQQQYFGNYRKPKERFSEAEKMALKEPDPDFGF</sequence>
<dbReference type="Pfam" id="PF07261">
    <property type="entry name" value="DnaB_2"/>
    <property type="match status" value="1"/>
</dbReference>
<dbReference type="RefSeq" id="WP_074596896.1">
    <property type="nucleotide sequence ID" value="NZ_FNUH01000013.1"/>
</dbReference>
<dbReference type="InterPro" id="IPR006343">
    <property type="entry name" value="DnaB/C_C"/>
</dbReference>
<dbReference type="InterPro" id="IPR053162">
    <property type="entry name" value="DnaD"/>
</dbReference>
<dbReference type="Proteomes" id="UP000182764">
    <property type="component" value="Unassembled WGS sequence"/>
</dbReference>
<evidence type="ECO:0000313" key="4">
    <source>
        <dbReference type="Proteomes" id="UP000182764"/>
    </source>
</evidence>
<evidence type="ECO:0000259" key="2">
    <source>
        <dbReference type="Pfam" id="PF07261"/>
    </source>
</evidence>
<evidence type="ECO:0000313" key="3">
    <source>
        <dbReference type="EMBL" id="SEM35998.1"/>
    </source>
</evidence>
<gene>
    <name evidence="3" type="ORF">SAMN04487839_1181</name>
</gene>
<dbReference type="SUPFAM" id="SSF158499">
    <property type="entry name" value="DnaD domain-like"/>
    <property type="match status" value="1"/>
</dbReference>
<accession>A0A1H7XS72</accession>
<proteinExistence type="inferred from homology"/>
<dbReference type="InterPro" id="IPR034829">
    <property type="entry name" value="DnaD-like_sf"/>
</dbReference>